<dbReference type="FunFam" id="1.20.1250.20:FF:000067">
    <property type="entry name" value="sialin isoform X2"/>
    <property type="match status" value="1"/>
</dbReference>
<feature type="chain" id="PRO_5026314523" description="Sialin" evidence="27">
    <location>
        <begin position="19"/>
        <end position="515"/>
    </location>
</feature>
<evidence type="ECO:0000256" key="24">
    <source>
        <dbReference type="ARBA" id="ARBA00081195"/>
    </source>
</evidence>
<dbReference type="InterPro" id="IPR036259">
    <property type="entry name" value="MFS_trans_sf"/>
</dbReference>
<keyword evidence="30" id="KW-1185">Reference proteome</keyword>
<dbReference type="Proteomes" id="UP000475862">
    <property type="component" value="Unassembled WGS sequence"/>
</dbReference>
<evidence type="ECO:0000256" key="11">
    <source>
        <dbReference type="ARBA" id="ARBA00023136"/>
    </source>
</evidence>
<comment type="catalytic activity">
    <reaction evidence="18">
        <text>N-acetyl-L-aspartyl-L-glutamate(out) = N-acetyl-L-aspartyl-L-glutamate(in)</text>
        <dbReference type="Rhea" id="RHEA:72599"/>
        <dbReference type="ChEBI" id="CHEBI:76931"/>
    </reaction>
    <physiologicalReaction direction="left-to-right" evidence="18">
        <dbReference type="Rhea" id="RHEA:72600"/>
    </physiologicalReaction>
</comment>
<accession>A0A6G0TLB9</accession>
<evidence type="ECO:0000256" key="15">
    <source>
        <dbReference type="ARBA" id="ARBA00050101"/>
    </source>
</evidence>
<dbReference type="FunFam" id="1.20.1250.20:FF:000003">
    <property type="entry name" value="Solute carrier family 17 member 3"/>
    <property type="match status" value="1"/>
</dbReference>
<comment type="subcellular location">
    <subcellularLocation>
        <location evidence="2">Basolateral cell membrane</location>
        <topology evidence="2">Multi-pass membrane protein</topology>
    </subcellularLocation>
    <subcellularLocation>
        <location evidence="3">Cytoplasmic vesicle</location>
        <location evidence="3">Secretory vesicle membrane</location>
        <topology evidence="3">Multi-pass membrane protein</topology>
    </subcellularLocation>
    <subcellularLocation>
        <location evidence="1">Cytoplasmic vesicle</location>
        <location evidence="1">Secretory vesicle</location>
        <location evidence="1">Synaptic vesicle membrane</location>
    </subcellularLocation>
    <subcellularLocation>
        <location evidence="4">Lysosome membrane</location>
    </subcellularLocation>
</comment>
<dbReference type="EMBL" id="VYZN01000027">
    <property type="protein sequence ID" value="KAE9534811.1"/>
    <property type="molecule type" value="Genomic_DNA"/>
</dbReference>
<evidence type="ECO:0000259" key="28">
    <source>
        <dbReference type="PROSITE" id="PS50850"/>
    </source>
</evidence>
<evidence type="ECO:0000256" key="5">
    <source>
        <dbReference type="ARBA" id="ARBA00022448"/>
    </source>
</evidence>
<dbReference type="Pfam" id="PF07690">
    <property type="entry name" value="MFS_1"/>
    <property type="match status" value="1"/>
</dbReference>
<evidence type="ECO:0000256" key="22">
    <source>
        <dbReference type="ARBA" id="ARBA00069713"/>
    </source>
</evidence>
<evidence type="ECO:0000256" key="17">
    <source>
        <dbReference type="ARBA" id="ARBA00050625"/>
    </source>
</evidence>
<name>A0A6G0TLB9_APHGL</name>
<gene>
    <name evidence="29" type="ORF">AGLY_008103</name>
</gene>
<feature type="transmembrane region" description="Helical" evidence="26">
    <location>
        <begin position="149"/>
        <end position="168"/>
    </location>
</feature>
<dbReference type="GO" id="GO:0046942">
    <property type="term" value="P:carboxylic acid transport"/>
    <property type="evidence" value="ECO:0007669"/>
    <property type="project" value="UniProtKB-ARBA"/>
</dbReference>
<comment type="catalytic activity">
    <reaction evidence="17">
        <text>N-acetylneuraminate(in) + H(+)(in) = N-acetylneuraminate(out) + H(+)(out)</text>
        <dbReference type="Rhea" id="RHEA:28987"/>
        <dbReference type="ChEBI" id="CHEBI:15378"/>
        <dbReference type="ChEBI" id="CHEBI:35418"/>
    </reaction>
    <physiologicalReaction direction="right-to-left" evidence="17">
        <dbReference type="Rhea" id="RHEA:28989"/>
    </physiologicalReaction>
</comment>
<evidence type="ECO:0000256" key="16">
    <source>
        <dbReference type="ARBA" id="ARBA00050554"/>
    </source>
</evidence>
<evidence type="ECO:0000256" key="4">
    <source>
        <dbReference type="ARBA" id="ARBA00004656"/>
    </source>
</evidence>
<keyword evidence="6" id="KW-1003">Cell membrane</keyword>
<feature type="transmembrane region" description="Helical" evidence="26">
    <location>
        <begin position="242"/>
        <end position="262"/>
    </location>
</feature>
<evidence type="ECO:0000256" key="10">
    <source>
        <dbReference type="ARBA" id="ARBA00023018"/>
    </source>
</evidence>
<keyword evidence="10" id="KW-0770">Synapse</keyword>
<evidence type="ECO:0000256" key="23">
    <source>
        <dbReference type="ARBA" id="ARBA00080244"/>
    </source>
</evidence>
<evidence type="ECO:0000256" key="14">
    <source>
        <dbReference type="ARBA" id="ARBA00023329"/>
    </source>
</evidence>
<evidence type="ECO:0000256" key="27">
    <source>
        <dbReference type="SAM" id="SignalP"/>
    </source>
</evidence>
<dbReference type="InterPro" id="IPR011701">
    <property type="entry name" value="MFS"/>
</dbReference>
<dbReference type="InterPro" id="IPR050382">
    <property type="entry name" value="MFS_Na/Anion_cotransporter"/>
</dbReference>
<keyword evidence="13" id="KW-0458">Lysosome</keyword>
<evidence type="ECO:0000256" key="9">
    <source>
        <dbReference type="ARBA" id="ARBA00022989"/>
    </source>
</evidence>
<keyword evidence="12" id="KW-0325">Glycoprotein</keyword>
<evidence type="ECO:0000256" key="25">
    <source>
        <dbReference type="ARBA" id="ARBA00081925"/>
    </source>
</evidence>
<feature type="transmembrane region" description="Helical" evidence="26">
    <location>
        <begin position="298"/>
        <end position="316"/>
    </location>
</feature>
<evidence type="ECO:0000256" key="1">
    <source>
        <dbReference type="ARBA" id="ARBA00004432"/>
    </source>
</evidence>
<dbReference type="GO" id="GO:0015293">
    <property type="term" value="F:symporter activity"/>
    <property type="evidence" value="ECO:0007669"/>
    <property type="project" value="UniProtKB-KW"/>
</dbReference>
<evidence type="ECO:0000256" key="8">
    <source>
        <dbReference type="ARBA" id="ARBA00022847"/>
    </source>
</evidence>
<evidence type="ECO:0000256" key="3">
    <source>
        <dbReference type="ARBA" id="ARBA00004638"/>
    </source>
</evidence>
<feature type="transmembrane region" description="Helical" evidence="26">
    <location>
        <begin position="408"/>
        <end position="425"/>
    </location>
</feature>
<keyword evidence="8" id="KW-0769">Symport</keyword>
<dbReference type="CDD" id="cd17318">
    <property type="entry name" value="MFS_SLC17"/>
    <property type="match status" value="1"/>
</dbReference>
<proteinExistence type="predicted"/>
<sequence>MPSFVTCLLLGLNALLECWVRICEIVETKITTMESKNRRPSESRSIIDSACSKRIIIAVMGFIGIANAYAMRSVLSVAITEMVEDIHKTAIDPNGCPGPIKHTNTTNPNAEFDWSETLQGHILGAFYYGYVFAQIPGGILAQKYGGKHVFGVGIFLTAVLTLLTPLAARIGPAYMIGVRVLEGIGEGPSIPAMNALLAQWVPINERSRIGSFVFAGNMIGTIVAQSSAGYLLKVTDDNWPLVFYGCGIVALIWYVFWNLLVYSSPNEHPTISDYELTYLERHLKGVNKNKNTLKSTPWLSMLSSGPMWGLMIGQIAHDWALFMINADLPKYMKSVMKFSIAETGVWSSMPHVLMWVFAILTGWLSDYLISNGKLGILQQRRLFSTIACIGPMLGTLAASYAGCDKIKVVVLFTIGMATMGFFYSSMKVNVMDLSPNYAGPAMAMVNGVGAVAGIVSPPLIGYLIPNNTLLEWRNVFWISGGVVIVANSIYLVLASASIQWWNNPVPTSETDDGGE</sequence>
<dbReference type="GO" id="GO:0006820">
    <property type="term" value="P:monoatomic anion transport"/>
    <property type="evidence" value="ECO:0007669"/>
    <property type="project" value="TreeGrafter"/>
</dbReference>
<keyword evidence="14" id="KW-0968">Cytoplasmic vesicle</keyword>
<feature type="transmembrane region" description="Helical" evidence="26">
    <location>
        <begin position="352"/>
        <end position="370"/>
    </location>
</feature>
<feature type="signal peptide" evidence="27">
    <location>
        <begin position="1"/>
        <end position="18"/>
    </location>
</feature>
<feature type="transmembrane region" description="Helical" evidence="26">
    <location>
        <begin position="475"/>
        <end position="493"/>
    </location>
</feature>
<evidence type="ECO:0000256" key="2">
    <source>
        <dbReference type="ARBA" id="ARBA00004554"/>
    </source>
</evidence>
<evidence type="ECO:0000256" key="7">
    <source>
        <dbReference type="ARBA" id="ARBA00022692"/>
    </source>
</evidence>
<keyword evidence="9 26" id="KW-1133">Transmembrane helix</keyword>
<feature type="domain" description="Major facilitator superfamily (MFS) profile" evidence="28">
    <location>
        <begin position="56"/>
        <end position="498"/>
    </location>
</feature>
<keyword evidence="11 26" id="KW-0472">Membrane</keyword>
<comment type="catalytic activity">
    <reaction evidence="16">
        <text>L-aspartate(out) = L-aspartate(in)</text>
        <dbReference type="Rhea" id="RHEA:66332"/>
        <dbReference type="ChEBI" id="CHEBI:29991"/>
    </reaction>
    <physiologicalReaction direction="left-to-right" evidence="16">
        <dbReference type="Rhea" id="RHEA:66333"/>
    </physiologicalReaction>
</comment>
<dbReference type="PANTHER" id="PTHR11662:SF415">
    <property type="entry name" value="AT30085P-RELATED"/>
    <property type="match status" value="1"/>
</dbReference>
<evidence type="ECO:0000256" key="26">
    <source>
        <dbReference type="SAM" id="Phobius"/>
    </source>
</evidence>
<dbReference type="GO" id="GO:0005765">
    <property type="term" value="C:lysosomal membrane"/>
    <property type="evidence" value="ECO:0007669"/>
    <property type="project" value="UniProtKB-SubCell"/>
</dbReference>
<keyword evidence="5" id="KW-0813">Transport</keyword>
<dbReference type="GO" id="GO:0030672">
    <property type="term" value="C:synaptic vesicle membrane"/>
    <property type="evidence" value="ECO:0007669"/>
    <property type="project" value="UniProtKB-SubCell"/>
</dbReference>
<feature type="transmembrane region" description="Helical" evidence="26">
    <location>
        <begin position="437"/>
        <end position="455"/>
    </location>
</feature>
<keyword evidence="7 26" id="KW-0812">Transmembrane</keyword>
<dbReference type="PROSITE" id="PS50850">
    <property type="entry name" value="MFS"/>
    <property type="match status" value="1"/>
</dbReference>
<dbReference type="InterPro" id="IPR020846">
    <property type="entry name" value="MFS_dom"/>
</dbReference>
<comment type="catalytic activity">
    <reaction evidence="15">
        <text>2 nitrate(out) + H(+)(out) = 2 nitrate(in) + H(+)(in)</text>
        <dbReference type="Rhea" id="RHEA:71539"/>
        <dbReference type="ChEBI" id="CHEBI:15378"/>
        <dbReference type="ChEBI" id="CHEBI:17632"/>
    </reaction>
    <physiologicalReaction direction="left-to-right" evidence="15">
        <dbReference type="Rhea" id="RHEA:71540"/>
    </physiologicalReaction>
</comment>
<evidence type="ECO:0000256" key="6">
    <source>
        <dbReference type="ARBA" id="ARBA00022475"/>
    </source>
</evidence>
<evidence type="ECO:0000256" key="13">
    <source>
        <dbReference type="ARBA" id="ARBA00023228"/>
    </source>
</evidence>
<dbReference type="AlphaFoldDB" id="A0A6G0TLB9"/>
<evidence type="ECO:0000313" key="30">
    <source>
        <dbReference type="Proteomes" id="UP000475862"/>
    </source>
</evidence>
<evidence type="ECO:0000256" key="12">
    <source>
        <dbReference type="ARBA" id="ARBA00023180"/>
    </source>
</evidence>
<dbReference type="OrthoDB" id="2985014at2759"/>
<dbReference type="Gene3D" id="1.20.1250.20">
    <property type="entry name" value="MFS general substrate transporter like domains"/>
    <property type="match status" value="2"/>
</dbReference>
<comment type="catalytic activity">
    <reaction evidence="20">
        <text>D-glucuronate(out) + H(+)(out) = D-glucuronate(in) + H(+)(in)</text>
        <dbReference type="Rhea" id="RHEA:72591"/>
        <dbReference type="ChEBI" id="CHEBI:15378"/>
        <dbReference type="ChEBI" id="CHEBI:58720"/>
    </reaction>
    <physiologicalReaction direction="left-to-right" evidence="20">
        <dbReference type="Rhea" id="RHEA:72592"/>
    </physiologicalReaction>
</comment>
<dbReference type="SUPFAM" id="SSF103473">
    <property type="entry name" value="MFS general substrate transporter"/>
    <property type="match status" value="1"/>
</dbReference>
<comment type="catalytic activity">
    <reaction evidence="19">
        <text>L-glutamate(out) = L-glutamate(in)</text>
        <dbReference type="Rhea" id="RHEA:66336"/>
        <dbReference type="ChEBI" id="CHEBI:29985"/>
    </reaction>
    <physiologicalReaction direction="left-to-right" evidence="19">
        <dbReference type="Rhea" id="RHEA:66337"/>
    </physiologicalReaction>
</comment>
<protein>
    <recommendedName>
        <fullName evidence="22">Sialin</fullName>
    </recommendedName>
    <alternativeName>
        <fullName evidence="25">H(+)/nitrate cotransporter</fullName>
    </alternativeName>
    <alternativeName>
        <fullName evidence="23">H(+)/sialic acid cotransporter</fullName>
    </alternativeName>
    <alternativeName>
        <fullName evidence="24">Vesicular excitatory amino acid transporter</fullName>
    </alternativeName>
</protein>
<dbReference type="PANTHER" id="PTHR11662">
    <property type="entry name" value="SOLUTE CARRIER FAMILY 17"/>
    <property type="match status" value="1"/>
</dbReference>
<evidence type="ECO:0000313" key="29">
    <source>
        <dbReference type="EMBL" id="KAE9534811.1"/>
    </source>
</evidence>
<feature type="transmembrane region" description="Helical" evidence="26">
    <location>
        <begin position="382"/>
        <end position="402"/>
    </location>
</feature>
<evidence type="ECO:0000256" key="21">
    <source>
        <dbReference type="ARBA" id="ARBA00056891"/>
    </source>
</evidence>
<evidence type="ECO:0000256" key="18">
    <source>
        <dbReference type="ARBA" id="ARBA00051403"/>
    </source>
</evidence>
<reference evidence="29 30" key="1">
    <citation type="submission" date="2019-08" db="EMBL/GenBank/DDBJ databases">
        <title>The genome of the soybean aphid Biotype 1, its phylome, world population structure and adaptation to the North American continent.</title>
        <authorList>
            <person name="Giordano R."/>
            <person name="Donthu R.K."/>
            <person name="Hernandez A.G."/>
            <person name="Wright C.L."/>
            <person name="Zimin A.V."/>
        </authorList>
    </citation>
    <scope>NUCLEOTIDE SEQUENCE [LARGE SCALE GENOMIC DNA]</scope>
    <source>
        <tissue evidence="29">Whole aphids</tissue>
    </source>
</reference>
<evidence type="ECO:0000256" key="19">
    <source>
        <dbReference type="ARBA" id="ARBA00051447"/>
    </source>
</evidence>
<keyword evidence="27" id="KW-0732">Signal</keyword>
<comment type="function">
    <text evidence="21">Receptor for CM101, a polysaccharide produced by group B Streptococcus with antipathoangiogenic properties.</text>
</comment>
<evidence type="ECO:0000256" key="20">
    <source>
        <dbReference type="ARBA" id="ARBA00051612"/>
    </source>
</evidence>
<comment type="caution">
    <text evidence="29">The sequence shown here is derived from an EMBL/GenBank/DDBJ whole genome shotgun (WGS) entry which is preliminary data.</text>
</comment>
<feature type="transmembrane region" description="Helical" evidence="26">
    <location>
        <begin position="209"/>
        <end position="230"/>
    </location>
</feature>
<organism evidence="29 30">
    <name type="scientific">Aphis glycines</name>
    <name type="common">Soybean aphid</name>
    <dbReference type="NCBI Taxonomy" id="307491"/>
    <lineage>
        <taxon>Eukaryota</taxon>
        <taxon>Metazoa</taxon>
        <taxon>Ecdysozoa</taxon>
        <taxon>Arthropoda</taxon>
        <taxon>Hexapoda</taxon>
        <taxon>Insecta</taxon>
        <taxon>Pterygota</taxon>
        <taxon>Neoptera</taxon>
        <taxon>Paraneoptera</taxon>
        <taxon>Hemiptera</taxon>
        <taxon>Sternorrhyncha</taxon>
        <taxon>Aphidomorpha</taxon>
        <taxon>Aphidoidea</taxon>
        <taxon>Aphididae</taxon>
        <taxon>Aphidini</taxon>
        <taxon>Aphis</taxon>
        <taxon>Aphis</taxon>
    </lineage>
</organism>
<dbReference type="GO" id="GO:0016323">
    <property type="term" value="C:basolateral plasma membrane"/>
    <property type="evidence" value="ECO:0007669"/>
    <property type="project" value="UniProtKB-SubCell"/>
</dbReference>